<reference evidence="1 2" key="1">
    <citation type="submission" date="2007-10" db="EMBL/GenBank/DDBJ databases">
        <title>Draft genome sequence of Dorea formicigenerans(ATCC 27755).</title>
        <authorList>
            <person name="Sudarsanam P."/>
            <person name="Ley R."/>
            <person name="Guruge J."/>
            <person name="Turnbaugh P.J."/>
            <person name="Mahowald M."/>
            <person name="Liep D."/>
            <person name="Gordon J."/>
        </authorList>
    </citation>
    <scope>NUCLEOTIDE SEQUENCE [LARGE SCALE GENOMIC DNA]</scope>
    <source>
        <strain evidence="1 2">ATCC 27755</strain>
    </source>
</reference>
<evidence type="ECO:0000313" key="2">
    <source>
        <dbReference type="Proteomes" id="UP000005359"/>
    </source>
</evidence>
<organism evidence="1 2">
    <name type="scientific">Dorea formicigenerans ATCC 27755</name>
    <dbReference type="NCBI Taxonomy" id="411461"/>
    <lineage>
        <taxon>Bacteria</taxon>
        <taxon>Bacillati</taxon>
        <taxon>Bacillota</taxon>
        <taxon>Clostridia</taxon>
        <taxon>Lachnospirales</taxon>
        <taxon>Lachnospiraceae</taxon>
        <taxon>Dorea</taxon>
    </lineage>
</organism>
<gene>
    <name evidence="1" type="ORF">DORFOR_03307</name>
</gene>
<sequence>MKPITFPLHGNHNSAQKGIVLSSITFYSNVNLGPMSGTFFFL</sequence>
<dbReference type="EMBL" id="AAXA02000016">
    <property type="protein sequence ID" value="EDR45523.1"/>
    <property type="molecule type" value="Genomic_DNA"/>
</dbReference>
<reference evidence="1 2" key="2">
    <citation type="submission" date="2007-10" db="EMBL/GenBank/DDBJ databases">
        <authorList>
            <person name="Fulton L."/>
            <person name="Clifton S."/>
            <person name="Fulton B."/>
            <person name="Xu J."/>
            <person name="Minx P."/>
            <person name="Pepin K.H."/>
            <person name="Johnson M."/>
            <person name="Thiruvilangam P."/>
            <person name="Bhonagiri V."/>
            <person name="Nash W.E."/>
            <person name="Wang C."/>
            <person name="Mardis E.R."/>
            <person name="Wilson R.K."/>
        </authorList>
    </citation>
    <scope>NUCLEOTIDE SEQUENCE [LARGE SCALE GENOMIC DNA]</scope>
    <source>
        <strain evidence="1 2">ATCC 27755</strain>
    </source>
</reference>
<dbReference type="AlphaFoldDB" id="B0GAJ1"/>
<accession>B0GAJ1</accession>
<evidence type="ECO:0000313" key="1">
    <source>
        <dbReference type="EMBL" id="EDR45523.1"/>
    </source>
</evidence>
<dbReference type="PaxDb" id="411461-DORFOR_03307"/>
<protein>
    <submittedName>
        <fullName evidence="1">Uncharacterized protein</fullName>
    </submittedName>
</protein>
<name>B0GAJ1_9FIRM</name>
<proteinExistence type="predicted"/>
<dbReference type="Proteomes" id="UP000005359">
    <property type="component" value="Unassembled WGS sequence"/>
</dbReference>
<comment type="caution">
    <text evidence="1">The sequence shown here is derived from an EMBL/GenBank/DDBJ whole genome shotgun (WGS) entry which is preliminary data.</text>
</comment>